<evidence type="ECO:0000256" key="9">
    <source>
        <dbReference type="ARBA" id="ARBA00022801"/>
    </source>
</evidence>
<dbReference type="EMBL" id="KL198021">
    <property type="protein sequence ID" value="KDQ18642.1"/>
    <property type="molecule type" value="Genomic_DNA"/>
</dbReference>
<keyword evidence="22" id="KW-1185">Reference proteome</keyword>
<dbReference type="Proteomes" id="UP000027195">
    <property type="component" value="Unassembled WGS sequence"/>
</dbReference>
<keyword evidence="9" id="KW-0378">Hydrolase</keyword>
<dbReference type="GO" id="GO:0034727">
    <property type="term" value="P:piecemeal microautophagy of the nucleus"/>
    <property type="evidence" value="ECO:0007669"/>
    <property type="project" value="TreeGrafter"/>
</dbReference>
<keyword evidence="15" id="KW-0472">Membrane</keyword>
<comment type="subcellular location">
    <subcellularLocation>
        <location evidence="3">Endosome</location>
        <location evidence="3">Multivesicular body membrane</location>
        <topology evidence="3">Single-pass type II membrane protein</topology>
    </subcellularLocation>
    <subcellularLocation>
        <location evidence="2">Prevacuolar compartment membrane</location>
        <topology evidence="2">Single-pass type II membrane protein</topology>
    </subcellularLocation>
</comment>
<evidence type="ECO:0000256" key="19">
    <source>
        <dbReference type="SAM" id="SignalP"/>
    </source>
</evidence>
<sequence length="425" mass="46532">MHLPVLLLCTLFPSSFPRTDAPQHPLVAPKPLPAELKLSLRHLHAISGANDVVFADAAQPASIWSHSNAHSLRTRTTRIHRPRSNEAFQSARLSSLREQKSTSIDWDEDDVEAPDVTDRATLLELAKMTSNSYVLPSDPLWYDIGDKWTNNYPFGWEPDADGFRGYVFATEDNSTVVLSIKGTSAPFVGGGGPTVRRDKLNDNLLFSCCCARAGWSWTPACGCYSGGWKCDEGCVEQALQDDSLFYPIGVNLYNNITYMYPSANIWLTGHSLGGALAALLGATFGAPAVAFEAPGDRMAARRLHLPSAPSNLHITHVFNNADPISMGTCNGPLSSCSIGGYAFDSHCHQGKRIVFDTVGKRGWSVNIRSHPIKVIIDYLLTNGTWAEEDGSELPPLVDEDEDCMECYSWEFGESKNNSVSPSHPR</sequence>
<keyword evidence="10" id="KW-0442">Lipid degradation</keyword>
<proteinExistence type="inferred from homology"/>
<evidence type="ECO:0000256" key="15">
    <source>
        <dbReference type="ARBA" id="ARBA00023136"/>
    </source>
</evidence>
<keyword evidence="8" id="KW-0967">Endosome</keyword>
<evidence type="ECO:0000259" key="20">
    <source>
        <dbReference type="Pfam" id="PF01764"/>
    </source>
</evidence>
<keyword evidence="19" id="KW-0732">Signal</keyword>
<evidence type="ECO:0000256" key="6">
    <source>
        <dbReference type="ARBA" id="ARBA00013279"/>
    </source>
</evidence>
<comment type="function">
    <text evidence="17">Lipase which is essential for lysis of subvacuolar cytoplasm to vacuole targeted bodies and intravacuolar autophagic bodies. Involved in the lysis of intravacuolar multivesicular body (MVB) vesicles. The intravacuolar membrane disintegration by ATG15 is critical to life span extension.</text>
</comment>
<keyword evidence="7" id="KW-0812">Transmembrane</keyword>
<evidence type="ECO:0000256" key="16">
    <source>
        <dbReference type="ARBA" id="ARBA00023180"/>
    </source>
</evidence>
<dbReference type="GO" id="GO:0004806">
    <property type="term" value="F:triacylglycerol lipase activity"/>
    <property type="evidence" value="ECO:0007669"/>
    <property type="project" value="UniProtKB-EC"/>
</dbReference>
<evidence type="ECO:0000256" key="8">
    <source>
        <dbReference type="ARBA" id="ARBA00022753"/>
    </source>
</evidence>
<feature type="domain" description="Fungal lipase-type" evidence="20">
    <location>
        <begin position="256"/>
        <end position="282"/>
    </location>
</feature>
<feature type="signal peptide" evidence="19">
    <location>
        <begin position="1"/>
        <end position="21"/>
    </location>
</feature>
<evidence type="ECO:0000256" key="10">
    <source>
        <dbReference type="ARBA" id="ARBA00022963"/>
    </source>
</evidence>
<evidence type="ECO:0000256" key="7">
    <source>
        <dbReference type="ARBA" id="ARBA00022692"/>
    </source>
</evidence>
<evidence type="ECO:0000256" key="4">
    <source>
        <dbReference type="ARBA" id="ARBA00010701"/>
    </source>
</evidence>
<feature type="chain" id="PRO_5001641768" description="triacylglycerol lipase" evidence="19">
    <location>
        <begin position="22"/>
        <end position="425"/>
    </location>
</feature>
<evidence type="ECO:0000256" key="17">
    <source>
        <dbReference type="ARBA" id="ARBA00024663"/>
    </source>
</evidence>
<evidence type="ECO:0000256" key="5">
    <source>
        <dbReference type="ARBA" id="ARBA00011137"/>
    </source>
</evidence>
<comment type="catalytic activity">
    <reaction evidence="1">
        <text>a triacylglycerol + H2O = a diacylglycerol + a fatty acid + H(+)</text>
        <dbReference type="Rhea" id="RHEA:12044"/>
        <dbReference type="ChEBI" id="CHEBI:15377"/>
        <dbReference type="ChEBI" id="CHEBI:15378"/>
        <dbReference type="ChEBI" id="CHEBI:17855"/>
        <dbReference type="ChEBI" id="CHEBI:18035"/>
        <dbReference type="ChEBI" id="CHEBI:28868"/>
        <dbReference type="EC" id="3.1.1.3"/>
    </reaction>
</comment>
<reference evidence="22" key="1">
    <citation type="journal article" date="2014" name="Proc. Natl. Acad. Sci. U.S.A.">
        <title>Extensive sampling of basidiomycete genomes demonstrates inadequacy of the white-rot/brown-rot paradigm for wood decay fungi.</title>
        <authorList>
            <person name="Riley R."/>
            <person name="Salamov A.A."/>
            <person name="Brown D.W."/>
            <person name="Nagy L.G."/>
            <person name="Floudas D."/>
            <person name="Held B.W."/>
            <person name="Levasseur A."/>
            <person name="Lombard V."/>
            <person name="Morin E."/>
            <person name="Otillar R."/>
            <person name="Lindquist E.A."/>
            <person name="Sun H."/>
            <person name="LaButti K.M."/>
            <person name="Schmutz J."/>
            <person name="Jabbour D."/>
            <person name="Luo H."/>
            <person name="Baker S.E."/>
            <person name="Pisabarro A.G."/>
            <person name="Walton J.D."/>
            <person name="Blanchette R.A."/>
            <person name="Henrissat B."/>
            <person name="Martin F."/>
            <person name="Cullen D."/>
            <person name="Hibbett D.S."/>
            <person name="Grigoriev I.V."/>
        </authorList>
    </citation>
    <scope>NUCLEOTIDE SEQUENCE [LARGE SCALE GENOMIC DNA]</scope>
    <source>
        <strain evidence="22">FD-172 SS1</strain>
    </source>
</reference>
<evidence type="ECO:0000256" key="11">
    <source>
        <dbReference type="ARBA" id="ARBA00022968"/>
    </source>
</evidence>
<dbReference type="GO" id="GO:0005775">
    <property type="term" value="C:vacuolar lumen"/>
    <property type="evidence" value="ECO:0007669"/>
    <property type="project" value="TreeGrafter"/>
</dbReference>
<dbReference type="InterPro" id="IPR029058">
    <property type="entry name" value="AB_hydrolase_fold"/>
</dbReference>
<evidence type="ECO:0000256" key="12">
    <source>
        <dbReference type="ARBA" id="ARBA00022989"/>
    </source>
</evidence>
<dbReference type="HOGENOM" id="CLU_028295_1_1_1"/>
<dbReference type="OrthoDB" id="58570at2759"/>
<protein>
    <recommendedName>
        <fullName evidence="6">triacylglycerol lipase</fullName>
        <ecNumber evidence="6">3.1.1.3</ecNumber>
    </recommendedName>
    <alternativeName>
        <fullName evidence="18">Autophagy-related protein 15</fullName>
    </alternativeName>
</protein>
<evidence type="ECO:0000256" key="14">
    <source>
        <dbReference type="ARBA" id="ARBA00023098"/>
    </source>
</evidence>
<gene>
    <name evidence="21" type="ORF">BOTBODRAFT_29024</name>
</gene>
<accession>A0A067N3C0</accession>
<dbReference type="GO" id="GO:0004620">
    <property type="term" value="F:phospholipase activity"/>
    <property type="evidence" value="ECO:0007669"/>
    <property type="project" value="TreeGrafter"/>
</dbReference>
<evidence type="ECO:0000256" key="2">
    <source>
        <dbReference type="ARBA" id="ARBA00004270"/>
    </source>
</evidence>
<dbReference type="InParanoid" id="A0A067N3C0"/>
<dbReference type="GO" id="GO:0046461">
    <property type="term" value="P:neutral lipid catabolic process"/>
    <property type="evidence" value="ECO:0007669"/>
    <property type="project" value="TreeGrafter"/>
</dbReference>
<keyword evidence="11" id="KW-0735">Signal-anchor</keyword>
<dbReference type="SUPFAM" id="SSF53474">
    <property type="entry name" value="alpha/beta-Hydrolases"/>
    <property type="match status" value="1"/>
</dbReference>
<dbReference type="Pfam" id="PF01764">
    <property type="entry name" value="Lipase_3"/>
    <property type="match status" value="1"/>
</dbReference>
<evidence type="ECO:0000256" key="1">
    <source>
        <dbReference type="ARBA" id="ARBA00001024"/>
    </source>
</evidence>
<dbReference type="STRING" id="930990.A0A067N3C0"/>
<dbReference type="AlphaFoldDB" id="A0A067N3C0"/>
<evidence type="ECO:0000256" key="18">
    <source>
        <dbReference type="ARBA" id="ARBA00029828"/>
    </source>
</evidence>
<dbReference type="GO" id="GO:0034496">
    <property type="term" value="P:multivesicular body membrane disassembly"/>
    <property type="evidence" value="ECO:0007669"/>
    <property type="project" value="TreeGrafter"/>
</dbReference>
<evidence type="ECO:0000256" key="13">
    <source>
        <dbReference type="ARBA" id="ARBA00023006"/>
    </source>
</evidence>
<dbReference type="PANTHER" id="PTHR47175:SF2">
    <property type="entry name" value="LIPASE ATG15-RELATED"/>
    <property type="match status" value="1"/>
</dbReference>
<organism evidence="21 22">
    <name type="scientific">Botryobasidium botryosum (strain FD-172 SS1)</name>
    <dbReference type="NCBI Taxonomy" id="930990"/>
    <lineage>
        <taxon>Eukaryota</taxon>
        <taxon>Fungi</taxon>
        <taxon>Dikarya</taxon>
        <taxon>Basidiomycota</taxon>
        <taxon>Agaricomycotina</taxon>
        <taxon>Agaricomycetes</taxon>
        <taxon>Cantharellales</taxon>
        <taxon>Botryobasidiaceae</taxon>
        <taxon>Botryobasidium</taxon>
    </lineage>
</organism>
<dbReference type="GO" id="GO:0032585">
    <property type="term" value="C:multivesicular body membrane"/>
    <property type="evidence" value="ECO:0007669"/>
    <property type="project" value="UniProtKB-SubCell"/>
</dbReference>
<keyword evidence="12" id="KW-1133">Transmembrane helix</keyword>
<dbReference type="EC" id="3.1.1.3" evidence="6"/>
<keyword evidence="16" id="KW-0325">Glycoprotein</keyword>
<name>A0A067N3C0_BOTB1</name>
<dbReference type="Gene3D" id="3.40.50.1820">
    <property type="entry name" value="alpha/beta hydrolase"/>
    <property type="match status" value="1"/>
</dbReference>
<dbReference type="PANTHER" id="PTHR47175">
    <property type="entry name" value="LIPASE ATG15-RELATED"/>
    <property type="match status" value="1"/>
</dbReference>
<comment type="similarity">
    <text evidence="4">Belongs to the AB hydrolase superfamily. Lipase family.</text>
</comment>
<dbReference type="InterPro" id="IPR002921">
    <property type="entry name" value="Fungal_lipase-type"/>
</dbReference>
<evidence type="ECO:0000313" key="21">
    <source>
        <dbReference type="EMBL" id="KDQ18642.1"/>
    </source>
</evidence>
<dbReference type="InterPro" id="IPR050805">
    <property type="entry name" value="ATG15_Lipase"/>
</dbReference>
<keyword evidence="13" id="KW-0072">Autophagy</keyword>
<keyword evidence="14" id="KW-0443">Lipid metabolism</keyword>
<evidence type="ECO:0000256" key="3">
    <source>
        <dbReference type="ARBA" id="ARBA00004343"/>
    </source>
</evidence>
<dbReference type="GO" id="GO:0006660">
    <property type="term" value="P:phosphatidylserine catabolic process"/>
    <property type="evidence" value="ECO:0007669"/>
    <property type="project" value="TreeGrafter"/>
</dbReference>
<dbReference type="FunCoup" id="A0A067N3C0">
    <property type="interactions" value="66"/>
</dbReference>
<comment type="subunit">
    <text evidence="5">Binds to both phosphatidylinositol (PI) and phosphatidylinositol 3,5-bisphosphate (PIP2).</text>
</comment>
<evidence type="ECO:0000313" key="22">
    <source>
        <dbReference type="Proteomes" id="UP000027195"/>
    </source>
</evidence>